<reference evidence="2 3" key="1">
    <citation type="submission" date="2018-03" db="EMBL/GenBank/DDBJ databases">
        <title>Genomic Encyclopedia of Archaeal and Bacterial Type Strains, Phase II (KMG-II): from individual species to whole genera.</title>
        <authorList>
            <person name="Goeker M."/>
        </authorList>
    </citation>
    <scope>NUCLEOTIDE SEQUENCE [LARGE SCALE GENOMIC DNA]</scope>
    <source>
        <strain evidence="2 3">DSM 45348</strain>
    </source>
</reference>
<dbReference type="InterPro" id="IPR012577">
    <property type="entry name" value="NIPSNAP"/>
</dbReference>
<dbReference type="AlphaFoldDB" id="A0A2T0S138"/>
<evidence type="ECO:0000313" key="3">
    <source>
        <dbReference type="Proteomes" id="UP000239209"/>
    </source>
</evidence>
<evidence type="ECO:0000313" key="2">
    <source>
        <dbReference type="EMBL" id="PRY27120.1"/>
    </source>
</evidence>
<dbReference type="EMBL" id="PVZG01000011">
    <property type="protein sequence ID" value="PRY27120.1"/>
    <property type="molecule type" value="Genomic_DNA"/>
</dbReference>
<dbReference type="RefSeq" id="WP_106128654.1">
    <property type="nucleotide sequence ID" value="NZ_PVZG01000011.1"/>
</dbReference>
<gene>
    <name evidence="2" type="ORF">CLV70_11184</name>
</gene>
<dbReference type="InterPro" id="IPR011008">
    <property type="entry name" value="Dimeric_a/b-barrel"/>
</dbReference>
<feature type="domain" description="NIPSNAP" evidence="1">
    <location>
        <begin position="3"/>
        <end position="101"/>
    </location>
</feature>
<accession>A0A2T0S138</accession>
<sequence length="106" mass="12820">MFYEIRRYWTKPGRRDEWVAYMESVVLPYQIEQGMSVTGSFIDEQDDDAYLWIRRFDDEQDRERRYAAVYENPRWTDEIAPRVHELLDTDRTVVTRAIPTPVSALR</sequence>
<proteinExistence type="predicted"/>
<keyword evidence="3" id="KW-1185">Reference proteome</keyword>
<comment type="caution">
    <text evidence="2">The sequence shown here is derived from an EMBL/GenBank/DDBJ whole genome shotgun (WGS) entry which is preliminary data.</text>
</comment>
<dbReference type="SUPFAM" id="SSF54909">
    <property type="entry name" value="Dimeric alpha+beta barrel"/>
    <property type="match status" value="1"/>
</dbReference>
<organism evidence="2 3">
    <name type="scientific">Pseudosporangium ferrugineum</name>
    <dbReference type="NCBI Taxonomy" id="439699"/>
    <lineage>
        <taxon>Bacteria</taxon>
        <taxon>Bacillati</taxon>
        <taxon>Actinomycetota</taxon>
        <taxon>Actinomycetes</taxon>
        <taxon>Micromonosporales</taxon>
        <taxon>Micromonosporaceae</taxon>
        <taxon>Pseudosporangium</taxon>
    </lineage>
</organism>
<name>A0A2T0S138_9ACTN</name>
<evidence type="ECO:0000259" key="1">
    <source>
        <dbReference type="Pfam" id="PF07978"/>
    </source>
</evidence>
<dbReference type="OrthoDB" id="9809695at2"/>
<dbReference type="Proteomes" id="UP000239209">
    <property type="component" value="Unassembled WGS sequence"/>
</dbReference>
<protein>
    <submittedName>
        <fullName evidence="2">NIPSNAP protein</fullName>
    </submittedName>
</protein>
<dbReference type="Pfam" id="PF07978">
    <property type="entry name" value="NIPSNAP"/>
    <property type="match status" value="1"/>
</dbReference>
<dbReference type="Gene3D" id="3.30.70.100">
    <property type="match status" value="1"/>
</dbReference>